<feature type="transmembrane region" description="Helical" evidence="1">
    <location>
        <begin position="7"/>
        <end position="25"/>
    </location>
</feature>
<dbReference type="InterPro" id="IPR019649">
    <property type="entry name" value="DUF2512"/>
</dbReference>
<reference evidence="2 3" key="1">
    <citation type="submission" date="2017-08" db="EMBL/GenBank/DDBJ databases">
        <authorList>
            <person name="de Groot N.N."/>
        </authorList>
    </citation>
    <scope>NUCLEOTIDE SEQUENCE [LARGE SCALE GENOMIC DNA]</scope>
    <source>
        <strain evidence="2 3">JC228</strain>
    </source>
</reference>
<dbReference type="RefSeq" id="WP_097157927.1">
    <property type="nucleotide sequence ID" value="NZ_JBEPMQ010000001.1"/>
</dbReference>
<name>A0A285CN97_9BACI</name>
<evidence type="ECO:0000256" key="1">
    <source>
        <dbReference type="SAM" id="Phobius"/>
    </source>
</evidence>
<keyword evidence="1" id="KW-0472">Membrane</keyword>
<dbReference type="AlphaFoldDB" id="A0A285CN97"/>
<keyword evidence="1" id="KW-0812">Transmembrane</keyword>
<organism evidence="2 3">
    <name type="scientific">Bacillus oleivorans</name>
    <dbReference type="NCBI Taxonomy" id="1448271"/>
    <lineage>
        <taxon>Bacteria</taxon>
        <taxon>Bacillati</taxon>
        <taxon>Bacillota</taxon>
        <taxon>Bacilli</taxon>
        <taxon>Bacillales</taxon>
        <taxon>Bacillaceae</taxon>
        <taxon>Bacillus</taxon>
    </lineage>
</organism>
<accession>A0A285CN97</accession>
<dbReference type="Pfam" id="PF10710">
    <property type="entry name" value="DUF2512"/>
    <property type="match status" value="1"/>
</dbReference>
<dbReference type="EMBL" id="OAOP01000002">
    <property type="protein sequence ID" value="SNX68895.1"/>
    <property type="molecule type" value="Genomic_DNA"/>
</dbReference>
<proteinExistence type="predicted"/>
<keyword evidence="3" id="KW-1185">Reference proteome</keyword>
<dbReference type="OrthoDB" id="2111682at2"/>
<gene>
    <name evidence="2" type="ORF">SAMN05877753_102783</name>
</gene>
<feature type="transmembrane region" description="Helical" evidence="1">
    <location>
        <begin position="85"/>
        <end position="106"/>
    </location>
</feature>
<feature type="transmembrane region" description="Helical" evidence="1">
    <location>
        <begin position="31"/>
        <end position="51"/>
    </location>
</feature>
<protein>
    <submittedName>
        <fullName evidence="2">Uncharacterized protein DUF2512</fullName>
    </submittedName>
</protein>
<sequence length="154" mass="17576">MKHVWAILAKFVIIGVVVLSFLSIFDPPFTEILLIAIVTTLISYIVGDLGILRMGNTAASIGDFILSFATIGFLSYVMIEQTWSILAASFFASLAITAIEILFHIFMKNRVYPDRNQEPKRNIRFQDRRFATEFAEETNYTDQGKTEINEKEKR</sequence>
<dbReference type="Proteomes" id="UP000219546">
    <property type="component" value="Unassembled WGS sequence"/>
</dbReference>
<feature type="transmembrane region" description="Helical" evidence="1">
    <location>
        <begin position="58"/>
        <end position="79"/>
    </location>
</feature>
<evidence type="ECO:0000313" key="2">
    <source>
        <dbReference type="EMBL" id="SNX68895.1"/>
    </source>
</evidence>
<evidence type="ECO:0000313" key="3">
    <source>
        <dbReference type="Proteomes" id="UP000219546"/>
    </source>
</evidence>
<keyword evidence="1" id="KW-1133">Transmembrane helix</keyword>